<dbReference type="EMBL" id="CP092109">
    <property type="protein sequence ID" value="UWZ79405.1"/>
    <property type="molecule type" value="Genomic_DNA"/>
</dbReference>
<accession>A0ABY5ZNH9</accession>
<gene>
    <name evidence="1" type="ORF">L9S41_17240</name>
</gene>
<keyword evidence="2" id="KW-1185">Reference proteome</keyword>
<evidence type="ECO:0000313" key="2">
    <source>
        <dbReference type="Proteomes" id="UP001060414"/>
    </source>
</evidence>
<organism evidence="1 2">
    <name type="scientific">Geoalkalibacter halelectricus</name>
    <dbReference type="NCBI Taxonomy" id="2847045"/>
    <lineage>
        <taxon>Bacteria</taxon>
        <taxon>Pseudomonadati</taxon>
        <taxon>Thermodesulfobacteriota</taxon>
        <taxon>Desulfuromonadia</taxon>
        <taxon>Desulfuromonadales</taxon>
        <taxon>Geoalkalibacteraceae</taxon>
        <taxon>Geoalkalibacter</taxon>
    </lineage>
</organism>
<name>A0ABY5ZNH9_9BACT</name>
<evidence type="ECO:0000313" key="1">
    <source>
        <dbReference type="EMBL" id="UWZ79405.1"/>
    </source>
</evidence>
<protein>
    <submittedName>
        <fullName evidence="1">Uncharacterized protein</fullName>
    </submittedName>
</protein>
<dbReference type="Proteomes" id="UP001060414">
    <property type="component" value="Chromosome"/>
</dbReference>
<proteinExistence type="predicted"/>
<sequence>MSLAEKNEMPLAILRQQQLEADSPHCARYVLRLVALREGFVVEKMASSLGRKRRYEARFYWTRREAEINFEKILRQKTRVGRKRCYRQVCFLPERQMSLFP</sequence>
<dbReference type="RefSeq" id="WP_260747757.1">
    <property type="nucleotide sequence ID" value="NZ_CP092109.1"/>
</dbReference>
<reference evidence="1" key="1">
    <citation type="journal article" date="2022" name="Environ. Microbiol.">
        <title>Geoalkalibacter halelectricus SAP #1 sp. nov. possessing extracellular electron transfer and mineral#reducing capabilities from a haloalkaline environment.</title>
        <authorList>
            <person name="Yadav S."/>
            <person name="Singh R."/>
            <person name="Sundharam S.S."/>
            <person name="Chaudhary S."/>
            <person name="Krishnamurthi S."/>
            <person name="Patil S.A."/>
        </authorList>
    </citation>
    <scope>NUCLEOTIDE SEQUENCE</scope>
    <source>
        <strain evidence="1">SAP-1</strain>
    </source>
</reference>